<dbReference type="Proteomes" id="UP000789901">
    <property type="component" value="Unassembled WGS sequence"/>
</dbReference>
<name>A0ABN7X947_GIGMA</name>
<protein>
    <submittedName>
        <fullName evidence="1">21738_t:CDS:1</fullName>
    </submittedName>
</protein>
<feature type="non-terminal residue" evidence="1">
    <location>
        <position position="39"/>
    </location>
</feature>
<evidence type="ECO:0000313" key="1">
    <source>
        <dbReference type="EMBL" id="CAG8850932.1"/>
    </source>
</evidence>
<dbReference type="EMBL" id="CAJVQB010103457">
    <property type="protein sequence ID" value="CAG8850932.1"/>
    <property type="molecule type" value="Genomic_DNA"/>
</dbReference>
<organism evidence="1 2">
    <name type="scientific">Gigaspora margarita</name>
    <dbReference type="NCBI Taxonomy" id="4874"/>
    <lineage>
        <taxon>Eukaryota</taxon>
        <taxon>Fungi</taxon>
        <taxon>Fungi incertae sedis</taxon>
        <taxon>Mucoromycota</taxon>
        <taxon>Glomeromycotina</taxon>
        <taxon>Glomeromycetes</taxon>
        <taxon>Diversisporales</taxon>
        <taxon>Gigasporaceae</taxon>
        <taxon>Gigaspora</taxon>
    </lineage>
</organism>
<reference evidence="1 2" key="1">
    <citation type="submission" date="2021-06" db="EMBL/GenBank/DDBJ databases">
        <authorList>
            <person name="Kallberg Y."/>
            <person name="Tangrot J."/>
            <person name="Rosling A."/>
        </authorList>
    </citation>
    <scope>NUCLEOTIDE SEQUENCE [LARGE SCALE GENOMIC DNA]</scope>
    <source>
        <strain evidence="1 2">120-4 pot B 10/14</strain>
    </source>
</reference>
<comment type="caution">
    <text evidence="1">The sequence shown here is derived from an EMBL/GenBank/DDBJ whole genome shotgun (WGS) entry which is preliminary data.</text>
</comment>
<evidence type="ECO:0000313" key="2">
    <source>
        <dbReference type="Proteomes" id="UP000789901"/>
    </source>
</evidence>
<keyword evidence="2" id="KW-1185">Reference proteome</keyword>
<sequence>DQIAQNNQNSKTIQLLKTIQLPRNDQTIQGFKNASDLLK</sequence>
<feature type="non-terminal residue" evidence="1">
    <location>
        <position position="1"/>
    </location>
</feature>
<accession>A0ABN7X947</accession>
<proteinExistence type="predicted"/>
<gene>
    <name evidence="1" type="ORF">GMARGA_LOCUS40468</name>
</gene>